<evidence type="ECO:0000313" key="14">
    <source>
        <dbReference type="Proteomes" id="UP000182334"/>
    </source>
</evidence>
<feature type="domain" description="DPH-type MB" evidence="12">
    <location>
        <begin position="85"/>
        <end position="153"/>
    </location>
</feature>
<dbReference type="GO" id="GO:0017183">
    <property type="term" value="P:protein histidyl modification to diphthamide"/>
    <property type="evidence" value="ECO:0007669"/>
    <property type="project" value="UniProtKB-UniPathway"/>
</dbReference>
<sequence>MNVTNYEILGVGHDASTQQLKVAYHQKLLATHPDKTGDSADDSKVLISAIQEAYRVLSNAQSREKYDEDLKTSFKKQGFNITGAGLDVYTLESFQCSDDEYPVWTRNCPRCSSENSIELKEADLEMGTPDGLGGYQIMVPCLSCSLWITVLYEEEDEEEE</sequence>
<evidence type="ECO:0000256" key="8">
    <source>
        <dbReference type="ARBA" id="ARBA00022833"/>
    </source>
</evidence>
<dbReference type="STRING" id="45354.A0A1L0DYK6"/>
<dbReference type="InterPro" id="IPR001623">
    <property type="entry name" value="DnaJ_domain"/>
</dbReference>
<keyword evidence="6" id="KW-0963">Cytoplasm</keyword>
<dbReference type="PROSITE" id="PS50076">
    <property type="entry name" value="DNAJ_2"/>
    <property type="match status" value="1"/>
</dbReference>
<gene>
    <name evidence="13" type="ORF">SAMEA4029010_CIC11G00000002722</name>
</gene>
<dbReference type="InterPro" id="IPR036671">
    <property type="entry name" value="DPH_MB_sf"/>
</dbReference>
<comment type="subcellular location">
    <subcellularLocation>
        <location evidence="3">Cytoplasm</location>
    </subcellularLocation>
    <subcellularLocation>
        <location evidence="2">Nucleus</location>
    </subcellularLocation>
</comment>
<dbReference type="OrthoDB" id="445556at2759"/>
<dbReference type="Pfam" id="PF05207">
    <property type="entry name" value="Zn_ribbon_CSL"/>
    <property type="match status" value="1"/>
</dbReference>
<keyword evidence="9" id="KW-0408">Iron</keyword>
<dbReference type="Gene3D" id="3.10.660.10">
    <property type="entry name" value="DPH Zinc finger"/>
    <property type="match status" value="1"/>
</dbReference>
<dbReference type="InterPro" id="IPR044248">
    <property type="entry name" value="DPH3/4-like"/>
</dbReference>
<dbReference type="GO" id="GO:0005634">
    <property type="term" value="C:nucleus"/>
    <property type="evidence" value="ECO:0007669"/>
    <property type="project" value="UniProtKB-SubCell"/>
</dbReference>
<dbReference type="AlphaFoldDB" id="A0A1L0DYK6"/>
<dbReference type="GO" id="GO:0005737">
    <property type="term" value="C:cytoplasm"/>
    <property type="evidence" value="ECO:0007669"/>
    <property type="project" value="UniProtKB-SubCell"/>
</dbReference>
<dbReference type="PANTHER" id="PTHR21454:SF46">
    <property type="entry name" value="DIPHTHAMIDE BIOSYNTHESIS PROTEIN 4"/>
    <property type="match status" value="1"/>
</dbReference>
<comment type="function">
    <text evidence="1">Required for the first step of diphthamide biosynthesis, the transfer of 3-amino-3-carboxypropyl from S-adenosyl-L-methionine to a histidine residue. Diphthamide is a post-translational modification of histidine which occurs in elongation factor 2.</text>
</comment>
<evidence type="ECO:0000259" key="11">
    <source>
        <dbReference type="PROSITE" id="PS50076"/>
    </source>
</evidence>
<feature type="domain" description="J" evidence="11">
    <location>
        <begin position="4"/>
        <end position="70"/>
    </location>
</feature>
<keyword evidence="14" id="KW-1185">Reference proteome</keyword>
<keyword evidence="10" id="KW-0539">Nucleus</keyword>
<reference evidence="13 14" key="1">
    <citation type="submission" date="2016-10" db="EMBL/GenBank/DDBJ databases">
        <authorList>
            <person name="de Groot N.N."/>
        </authorList>
    </citation>
    <scope>NUCLEOTIDE SEQUENCE [LARGE SCALE GENOMIC DNA]</scope>
    <source>
        <strain evidence="13 14">CBS 141442</strain>
    </source>
</reference>
<dbReference type="SUPFAM" id="SSF46565">
    <property type="entry name" value="Chaperone J-domain"/>
    <property type="match status" value="1"/>
</dbReference>
<protein>
    <recommendedName>
        <fullName evidence="5">Diphthamide biosynthesis protein 4</fullName>
    </recommendedName>
</protein>
<dbReference type="InterPro" id="IPR036869">
    <property type="entry name" value="J_dom_sf"/>
</dbReference>
<evidence type="ECO:0000256" key="7">
    <source>
        <dbReference type="ARBA" id="ARBA00022723"/>
    </source>
</evidence>
<dbReference type="SMART" id="SM00271">
    <property type="entry name" value="DnaJ"/>
    <property type="match status" value="1"/>
</dbReference>
<evidence type="ECO:0000256" key="1">
    <source>
        <dbReference type="ARBA" id="ARBA00003474"/>
    </source>
</evidence>
<dbReference type="PANTHER" id="PTHR21454">
    <property type="entry name" value="DPH3 HOMOLOG-RELATED"/>
    <property type="match status" value="1"/>
</dbReference>
<dbReference type="CDD" id="cd06257">
    <property type="entry name" value="DnaJ"/>
    <property type="match status" value="1"/>
</dbReference>
<dbReference type="UniPathway" id="UPA00559"/>
<evidence type="ECO:0000256" key="10">
    <source>
        <dbReference type="ARBA" id="ARBA00023242"/>
    </source>
</evidence>
<dbReference type="PRINTS" id="PR00625">
    <property type="entry name" value="JDOMAIN"/>
</dbReference>
<accession>A0A1L0DYK6</accession>
<evidence type="ECO:0000313" key="13">
    <source>
        <dbReference type="EMBL" id="SGZ57382.1"/>
    </source>
</evidence>
<dbReference type="Gene3D" id="1.10.287.110">
    <property type="entry name" value="DnaJ domain"/>
    <property type="match status" value="1"/>
</dbReference>
<evidence type="ECO:0000256" key="9">
    <source>
        <dbReference type="ARBA" id="ARBA00023004"/>
    </source>
</evidence>
<organism evidence="13 14">
    <name type="scientific">Sungouiella intermedia</name>
    <dbReference type="NCBI Taxonomy" id="45354"/>
    <lineage>
        <taxon>Eukaryota</taxon>
        <taxon>Fungi</taxon>
        <taxon>Dikarya</taxon>
        <taxon>Ascomycota</taxon>
        <taxon>Saccharomycotina</taxon>
        <taxon>Pichiomycetes</taxon>
        <taxon>Metschnikowiaceae</taxon>
        <taxon>Sungouiella</taxon>
    </lineage>
</organism>
<dbReference type="SUPFAM" id="SSF144217">
    <property type="entry name" value="CSL zinc finger"/>
    <property type="match status" value="1"/>
</dbReference>
<dbReference type="Proteomes" id="UP000182334">
    <property type="component" value="Chromosome VI"/>
</dbReference>
<evidence type="ECO:0000256" key="4">
    <source>
        <dbReference type="ARBA" id="ARBA00006169"/>
    </source>
</evidence>
<name>A0A1L0DYK6_9ASCO</name>
<keyword evidence="8" id="KW-0862">Zinc</keyword>
<dbReference type="GO" id="GO:0046872">
    <property type="term" value="F:metal ion binding"/>
    <property type="evidence" value="ECO:0007669"/>
    <property type="project" value="UniProtKB-KW"/>
</dbReference>
<proteinExistence type="inferred from homology"/>
<dbReference type="Pfam" id="PF00226">
    <property type="entry name" value="DnaJ"/>
    <property type="match status" value="1"/>
</dbReference>
<evidence type="ECO:0000256" key="2">
    <source>
        <dbReference type="ARBA" id="ARBA00004123"/>
    </source>
</evidence>
<comment type="similarity">
    <text evidence="4">Belongs to the DPH4 family.</text>
</comment>
<evidence type="ECO:0000256" key="6">
    <source>
        <dbReference type="ARBA" id="ARBA00022490"/>
    </source>
</evidence>
<dbReference type="PROSITE" id="PS51074">
    <property type="entry name" value="DPH_MB"/>
    <property type="match status" value="1"/>
</dbReference>
<keyword evidence="7" id="KW-0479">Metal-binding</keyword>
<dbReference type="EMBL" id="LT635761">
    <property type="protein sequence ID" value="SGZ57382.1"/>
    <property type="molecule type" value="Genomic_DNA"/>
</dbReference>
<evidence type="ECO:0000259" key="12">
    <source>
        <dbReference type="PROSITE" id="PS51074"/>
    </source>
</evidence>
<dbReference type="InterPro" id="IPR007872">
    <property type="entry name" value="DPH_MB_dom"/>
</dbReference>
<evidence type="ECO:0000256" key="3">
    <source>
        <dbReference type="ARBA" id="ARBA00004496"/>
    </source>
</evidence>
<evidence type="ECO:0000256" key="5">
    <source>
        <dbReference type="ARBA" id="ARBA00021797"/>
    </source>
</evidence>